<dbReference type="EMBL" id="LS483468">
    <property type="protein sequence ID" value="SQI32541.1"/>
    <property type="molecule type" value="Genomic_DNA"/>
</dbReference>
<dbReference type="Proteomes" id="UP000249091">
    <property type="component" value="Chromosome 1"/>
</dbReference>
<evidence type="ECO:0000313" key="2">
    <source>
        <dbReference type="EMBL" id="SQI32541.1"/>
    </source>
</evidence>
<evidence type="ECO:0000313" key="3">
    <source>
        <dbReference type="Proteomes" id="UP000249091"/>
    </source>
</evidence>
<dbReference type="NCBIfam" id="NF041390">
    <property type="entry name" value="TadE_Rv3655c"/>
    <property type="match status" value="1"/>
</dbReference>
<dbReference type="STRING" id="1219011.GCA_001895045_04032"/>
<dbReference type="KEGG" id="rcr:NCTC10994_02254"/>
<keyword evidence="1" id="KW-1133">Transmembrane helix</keyword>
<dbReference type="AlphaFoldDB" id="A0A2X4U058"/>
<feature type="transmembrane region" description="Helical" evidence="1">
    <location>
        <begin position="29"/>
        <end position="52"/>
    </location>
</feature>
<accession>A0A2X4U058</accession>
<protein>
    <submittedName>
        <fullName evidence="2">Membrane protein</fullName>
    </submittedName>
</protein>
<keyword evidence="1" id="KW-0812">Transmembrane</keyword>
<name>A0A2X4U058_9NOCA</name>
<dbReference type="InterPro" id="IPR049790">
    <property type="entry name" value="Rv3655c/TadE"/>
</dbReference>
<keyword evidence="1" id="KW-0472">Membrane</keyword>
<evidence type="ECO:0000256" key="1">
    <source>
        <dbReference type="SAM" id="Phobius"/>
    </source>
</evidence>
<sequence length="128" mass="13146">MRRGNPNCDSREVVPAPPPGDAGGVTVEAALAIASLVTVLVLCLGAVLSIAYQVRCHDAAREAARLAARGDHARAVEVAVRVAPPDARVALREDGDLIVAVVTAESPLLPLLTLTAEAVSVREPAGMP</sequence>
<reference evidence="2 3" key="1">
    <citation type="submission" date="2018-06" db="EMBL/GenBank/DDBJ databases">
        <authorList>
            <consortium name="Pathogen Informatics"/>
            <person name="Doyle S."/>
        </authorList>
    </citation>
    <scope>NUCLEOTIDE SEQUENCE [LARGE SCALE GENOMIC DNA]</scope>
    <source>
        <strain evidence="2 3">NCTC10994</strain>
    </source>
</reference>
<keyword evidence="3" id="KW-1185">Reference proteome</keyword>
<proteinExistence type="predicted"/>
<organism evidence="2 3">
    <name type="scientific">Rhodococcus coprophilus</name>
    <dbReference type="NCBI Taxonomy" id="38310"/>
    <lineage>
        <taxon>Bacteria</taxon>
        <taxon>Bacillati</taxon>
        <taxon>Actinomycetota</taxon>
        <taxon>Actinomycetes</taxon>
        <taxon>Mycobacteriales</taxon>
        <taxon>Nocardiaceae</taxon>
        <taxon>Rhodococcus</taxon>
    </lineage>
</organism>
<gene>
    <name evidence="2" type="ORF">NCTC10994_02254</name>
</gene>